<reference evidence="3" key="2">
    <citation type="submission" date="2021-04" db="EMBL/GenBank/DDBJ databases">
        <authorList>
            <person name="Gilroy R."/>
        </authorList>
    </citation>
    <scope>NUCLEOTIDE SEQUENCE</scope>
    <source>
        <strain evidence="3">ChiSxjej1B13-11762</strain>
    </source>
</reference>
<dbReference type="InterPro" id="IPR041854">
    <property type="entry name" value="BFD-like_2Fe2S-bd_dom_sf"/>
</dbReference>
<dbReference type="InterPro" id="IPR007419">
    <property type="entry name" value="BFD-like_2Fe2S-bd_dom"/>
</dbReference>
<dbReference type="InterPro" id="IPR006076">
    <property type="entry name" value="FAD-dep_OxRdtase"/>
</dbReference>
<protein>
    <submittedName>
        <fullName evidence="3">NAD(P)/FAD-dependent oxidoreductase</fullName>
    </submittedName>
</protein>
<dbReference type="EMBL" id="DXGF01000182">
    <property type="protein sequence ID" value="HIW84689.1"/>
    <property type="molecule type" value="Genomic_DNA"/>
</dbReference>
<organism evidence="3 4">
    <name type="scientific">Candidatus Dorea gallistercoris</name>
    <dbReference type="NCBI Taxonomy" id="2838542"/>
    <lineage>
        <taxon>Bacteria</taxon>
        <taxon>Bacillati</taxon>
        <taxon>Bacillota</taxon>
        <taxon>Clostridia</taxon>
        <taxon>Lachnospirales</taxon>
        <taxon>Lachnospiraceae</taxon>
        <taxon>Dorea</taxon>
    </lineage>
</organism>
<proteinExistence type="predicted"/>
<name>A0A9D1UEB5_9FIRM</name>
<dbReference type="CDD" id="cd19946">
    <property type="entry name" value="GlpA-like_Fer2_BFD-like"/>
    <property type="match status" value="1"/>
</dbReference>
<dbReference type="Proteomes" id="UP000824263">
    <property type="component" value="Unassembled WGS sequence"/>
</dbReference>
<feature type="domain" description="FAD dependent oxidoreductase" evidence="1">
    <location>
        <begin position="3"/>
        <end position="352"/>
    </location>
</feature>
<evidence type="ECO:0000259" key="2">
    <source>
        <dbReference type="Pfam" id="PF04324"/>
    </source>
</evidence>
<dbReference type="PANTHER" id="PTHR42720">
    <property type="entry name" value="GLYCEROL-3-PHOSPHATE DEHYDROGENASE"/>
    <property type="match status" value="1"/>
</dbReference>
<dbReference type="AlphaFoldDB" id="A0A9D1UEB5"/>
<dbReference type="Gene3D" id="1.10.10.1100">
    <property type="entry name" value="BFD-like [2Fe-2S]-binding domain"/>
    <property type="match status" value="1"/>
</dbReference>
<reference evidence="3" key="1">
    <citation type="journal article" date="2021" name="PeerJ">
        <title>Extensive microbial diversity within the chicken gut microbiome revealed by metagenomics and culture.</title>
        <authorList>
            <person name="Gilroy R."/>
            <person name="Ravi A."/>
            <person name="Getino M."/>
            <person name="Pursley I."/>
            <person name="Horton D.L."/>
            <person name="Alikhan N.F."/>
            <person name="Baker D."/>
            <person name="Gharbi K."/>
            <person name="Hall N."/>
            <person name="Watson M."/>
            <person name="Adriaenssens E.M."/>
            <person name="Foster-Nyarko E."/>
            <person name="Jarju S."/>
            <person name="Secka A."/>
            <person name="Antonio M."/>
            <person name="Oren A."/>
            <person name="Chaudhuri R.R."/>
            <person name="La Ragione R."/>
            <person name="Hildebrand F."/>
            <person name="Pallen M.J."/>
        </authorList>
    </citation>
    <scope>NUCLEOTIDE SEQUENCE</scope>
    <source>
        <strain evidence="3">ChiSxjej1B13-11762</strain>
    </source>
</reference>
<dbReference type="Pfam" id="PF04324">
    <property type="entry name" value="Fer2_BFD"/>
    <property type="match status" value="1"/>
</dbReference>
<accession>A0A9D1UEB5</accession>
<dbReference type="Gene3D" id="3.50.50.60">
    <property type="entry name" value="FAD/NAD(P)-binding domain"/>
    <property type="match status" value="1"/>
</dbReference>
<dbReference type="PANTHER" id="PTHR42720:SF1">
    <property type="entry name" value="GLYCEROL 3-PHOSPHATE OXIDASE"/>
    <property type="match status" value="1"/>
</dbReference>
<dbReference type="InterPro" id="IPR052745">
    <property type="entry name" value="G3P_Oxidase/Oxidoreductase"/>
</dbReference>
<dbReference type="InterPro" id="IPR036188">
    <property type="entry name" value="FAD/NAD-bd_sf"/>
</dbReference>
<dbReference type="SUPFAM" id="SSF51905">
    <property type="entry name" value="FAD/NAD(P)-binding domain"/>
    <property type="match status" value="1"/>
</dbReference>
<evidence type="ECO:0000259" key="1">
    <source>
        <dbReference type="Pfam" id="PF01266"/>
    </source>
</evidence>
<sequence length="477" mass="52577">MYDILIIGAGVSGCGAARYLAKYQAKICVLEREEDVCEGTSKANSGIIHAGFDAKPGSLKARMNVRGNQLMGQAAEELDIPFIRNGSLVVCTDPQKTGELERLLENGRKNNVPDLQILGKDELKKQEPHISEEAVAALYAPTGGIVCPFELNLALAENAWDNGVEFRFREEVREIQKCREGYRVKTSAGHTYQGKVVINAAGVYADHIHNLVCEKKMELIPRKGEYMLLDKRAGGHVSRTIFTLPGPYGKGVLVTPTVHGNLLVGPTAEDIQDKEGVNTTRAGLEKVREKCREAVRDVPLNQVITSFSGLRAHEPGDDFVIHESEDGFFDCAGIESPGLTSCLAIGELLGELVSGKLHLPGREDFRPRRRGITRPERLSLAERNRLIQENPAYGNIVCRCEGISEGEILEAIRRPLGAKTMDGVKRRVRAGMGRCQGGFCSPKVMELLAREWKMDLLEVRKSGPDSRMLAGHIREDW</sequence>
<evidence type="ECO:0000313" key="4">
    <source>
        <dbReference type="Proteomes" id="UP000824263"/>
    </source>
</evidence>
<feature type="domain" description="BFD-like [2Fe-2S]-binding" evidence="2">
    <location>
        <begin position="396"/>
        <end position="450"/>
    </location>
</feature>
<gene>
    <name evidence="3" type="ORF">H9873_10265</name>
</gene>
<evidence type="ECO:0000313" key="3">
    <source>
        <dbReference type="EMBL" id="HIW84689.1"/>
    </source>
</evidence>
<dbReference type="Pfam" id="PF01266">
    <property type="entry name" value="DAO"/>
    <property type="match status" value="1"/>
</dbReference>
<dbReference type="Gene3D" id="3.30.9.10">
    <property type="entry name" value="D-Amino Acid Oxidase, subunit A, domain 2"/>
    <property type="match status" value="1"/>
</dbReference>
<comment type="caution">
    <text evidence="3">The sequence shown here is derived from an EMBL/GenBank/DDBJ whole genome shotgun (WGS) entry which is preliminary data.</text>
</comment>